<evidence type="ECO:0000256" key="3">
    <source>
        <dbReference type="PIRSR" id="PIRSR605511-2"/>
    </source>
</evidence>
<dbReference type="PANTHER" id="PTHR10907:SF47">
    <property type="entry name" value="REGUCALCIN"/>
    <property type="match status" value="1"/>
</dbReference>
<feature type="binding site" evidence="3">
    <location>
        <position position="113"/>
    </location>
    <ligand>
        <name>substrate</name>
    </ligand>
</feature>
<dbReference type="InterPro" id="IPR005511">
    <property type="entry name" value="SMP-30"/>
</dbReference>
<feature type="binding site" evidence="3">
    <location>
        <position position="131"/>
    </location>
    <ligand>
        <name>substrate</name>
    </ligand>
</feature>
<dbReference type="InterPro" id="IPR013658">
    <property type="entry name" value="SGL"/>
</dbReference>
<organism evidence="5 6">
    <name type="scientific">Azohydromonas caseinilytica</name>
    <dbReference type="NCBI Taxonomy" id="2728836"/>
    <lineage>
        <taxon>Bacteria</taxon>
        <taxon>Pseudomonadati</taxon>
        <taxon>Pseudomonadota</taxon>
        <taxon>Betaproteobacteria</taxon>
        <taxon>Burkholderiales</taxon>
        <taxon>Sphaerotilaceae</taxon>
        <taxon>Azohydromonas</taxon>
    </lineage>
</organism>
<feature type="binding site" evidence="3">
    <location>
        <position position="211"/>
    </location>
    <ligand>
        <name>a divalent metal cation</name>
        <dbReference type="ChEBI" id="CHEBI:60240"/>
    </ligand>
</feature>
<comment type="similarity">
    <text evidence="1">Belongs to the SMP-30/CGR1 family.</text>
</comment>
<accession>A0A848FHD1</accession>
<dbReference type="Pfam" id="PF08450">
    <property type="entry name" value="SGL"/>
    <property type="match status" value="1"/>
</dbReference>
<feature type="active site" description="Proton donor/acceptor" evidence="2">
    <location>
        <position position="211"/>
    </location>
</feature>
<dbReference type="EMBL" id="JABBFW010000021">
    <property type="protein sequence ID" value="NML17699.1"/>
    <property type="molecule type" value="Genomic_DNA"/>
</dbReference>
<dbReference type="AlphaFoldDB" id="A0A848FHD1"/>
<comment type="caution">
    <text evidence="5">The sequence shown here is derived from an EMBL/GenBank/DDBJ whole genome shotgun (WGS) entry which is preliminary data.</text>
</comment>
<sequence length="303" mass="33692">MTQSDNRNDSPAVNALCEVRNRVGESPLWSVQEQALYWVDIESRRLHRFDWAAQQEQRWDVPERIGCIALHAQGGLIAAMETGLFRLRPQAGGEIGIELLHAVHFEQPGMRFNDGRCDRQGRFWVSSMVMDMSLAQPAGVLYRYDRRGLVPMVEGLITGNGLAFSPDGRTLYLSDSHPKVQRVWAFDLDAQGNLSHRREFIDMNRHPGRPDGAAVDEDGAYWICGNDAGQVHRFGPDGRLERSLHVPVSKPAMCSFGGPELRHLFITSIPPAQPAAGFEAALDGAVFVTQPGPRGLPDMPFQP</sequence>
<evidence type="ECO:0000313" key="6">
    <source>
        <dbReference type="Proteomes" id="UP000574067"/>
    </source>
</evidence>
<keyword evidence="3" id="KW-0862">Zinc</keyword>
<dbReference type="GO" id="GO:0019853">
    <property type="term" value="P:L-ascorbic acid biosynthetic process"/>
    <property type="evidence" value="ECO:0007669"/>
    <property type="project" value="TreeGrafter"/>
</dbReference>
<dbReference type="RefSeq" id="WP_169162600.1">
    <property type="nucleotide sequence ID" value="NZ_JABBFW010000021.1"/>
</dbReference>
<proteinExistence type="inferred from homology"/>
<evidence type="ECO:0000259" key="4">
    <source>
        <dbReference type="Pfam" id="PF08450"/>
    </source>
</evidence>
<reference evidence="5 6" key="1">
    <citation type="submission" date="2020-04" db="EMBL/GenBank/DDBJ databases">
        <title>Azohydromonas sp. isolated from soil.</title>
        <authorList>
            <person name="Dahal R.H."/>
        </authorList>
    </citation>
    <scope>NUCLEOTIDE SEQUENCE [LARGE SCALE GENOMIC DNA]</scope>
    <source>
        <strain evidence="5 6">G-1-1-14</strain>
    </source>
</reference>
<keyword evidence="3" id="KW-0479">Metal-binding</keyword>
<evidence type="ECO:0000256" key="1">
    <source>
        <dbReference type="ARBA" id="ARBA00008853"/>
    </source>
</evidence>
<keyword evidence="6" id="KW-1185">Reference proteome</keyword>
<dbReference type="Gene3D" id="2.120.10.30">
    <property type="entry name" value="TolB, C-terminal domain"/>
    <property type="match status" value="1"/>
</dbReference>
<feature type="domain" description="SMP-30/Gluconolactonase/LRE-like region" evidence="4">
    <location>
        <begin position="23"/>
        <end position="269"/>
    </location>
</feature>
<feature type="binding site" evidence="3">
    <location>
        <position position="160"/>
    </location>
    <ligand>
        <name>a divalent metal cation</name>
        <dbReference type="ChEBI" id="CHEBI:60240"/>
    </ligand>
</feature>
<feature type="binding site" evidence="3">
    <location>
        <position position="25"/>
    </location>
    <ligand>
        <name>a divalent metal cation</name>
        <dbReference type="ChEBI" id="CHEBI:60240"/>
    </ligand>
</feature>
<protein>
    <submittedName>
        <fullName evidence="5">SMP-30/gluconolactonase/LRE family protein</fullName>
    </submittedName>
</protein>
<name>A0A848FHD1_9BURK</name>
<dbReference type="Proteomes" id="UP000574067">
    <property type="component" value="Unassembled WGS sequence"/>
</dbReference>
<dbReference type="InterPro" id="IPR011042">
    <property type="entry name" value="6-blade_b-propeller_TolB-like"/>
</dbReference>
<evidence type="ECO:0000256" key="2">
    <source>
        <dbReference type="PIRSR" id="PIRSR605511-1"/>
    </source>
</evidence>
<dbReference type="PRINTS" id="PR01790">
    <property type="entry name" value="SMP30FAMILY"/>
</dbReference>
<gene>
    <name evidence="5" type="ORF">HHL10_22260</name>
</gene>
<dbReference type="GO" id="GO:0005509">
    <property type="term" value="F:calcium ion binding"/>
    <property type="evidence" value="ECO:0007669"/>
    <property type="project" value="TreeGrafter"/>
</dbReference>
<evidence type="ECO:0000313" key="5">
    <source>
        <dbReference type="EMBL" id="NML17699.1"/>
    </source>
</evidence>
<comment type="cofactor">
    <cofactor evidence="3">
        <name>Zn(2+)</name>
        <dbReference type="ChEBI" id="CHEBI:29105"/>
    </cofactor>
    <text evidence="3">Binds 1 divalent metal cation per subunit.</text>
</comment>
<feature type="binding site" evidence="3">
    <location>
        <position position="111"/>
    </location>
    <ligand>
        <name>substrate</name>
    </ligand>
</feature>
<dbReference type="GO" id="GO:0004341">
    <property type="term" value="F:gluconolactonase activity"/>
    <property type="evidence" value="ECO:0007669"/>
    <property type="project" value="TreeGrafter"/>
</dbReference>
<dbReference type="SUPFAM" id="SSF63829">
    <property type="entry name" value="Calcium-dependent phosphotriesterase"/>
    <property type="match status" value="1"/>
</dbReference>
<dbReference type="PANTHER" id="PTHR10907">
    <property type="entry name" value="REGUCALCIN"/>
    <property type="match status" value="1"/>
</dbReference>